<dbReference type="Pfam" id="PF04976">
    <property type="entry name" value="DmsC"/>
    <property type="match status" value="1"/>
</dbReference>
<dbReference type="PANTHER" id="PTHR38095:SF3">
    <property type="entry name" value="ANAEROBIC DIMETHYL SULFOXIDE REDUCTASE, SUBUNIT C"/>
    <property type="match status" value="1"/>
</dbReference>
<proteinExistence type="predicted"/>
<evidence type="ECO:0000313" key="2">
    <source>
        <dbReference type="EMBL" id="MEC6899532.1"/>
    </source>
</evidence>
<dbReference type="EMBL" id="JAYXUD010000010">
    <property type="protein sequence ID" value="MEC6899532.1"/>
    <property type="molecule type" value="Genomic_DNA"/>
</dbReference>
<feature type="transmembrane region" description="Helical" evidence="1">
    <location>
        <begin position="253"/>
        <end position="274"/>
    </location>
</feature>
<organism evidence="3 4">
    <name type="scientific">Photobacterium piscicola</name>
    <dbReference type="NCBI Taxonomy" id="1378299"/>
    <lineage>
        <taxon>Bacteria</taxon>
        <taxon>Pseudomonadati</taxon>
        <taxon>Pseudomonadota</taxon>
        <taxon>Gammaproteobacteria</taxon>
        <taxon>Vibrionales</taxon>
        <taxon>Vibrionaceae</taxon>
        <taxon>Photobacterium</taxon>
    </lineage>
</organism>
<dbReference type="Proteomes" id="UP000189966">
    <property type="component" value="Unassembled WGS sequence"/>
</dbReference>
<dbReference type="Proteomes" id="UP001339429">
    <property type="component" value="Unassembled WGS sequence"/>
</dbReference>
<keyword evidence="1" id="KW-1133">Transmembrane helix</keyword>
<dbReference type="AlphaFoldDB" id="A0A1T5HWY8"/>
<name>A0A1T5HWY8_9GAMM</name>
<dbReference type="GO" id="GO:0009390">
    <property type="term" value="C:dimethyl sulfoxide reductase complex"/>
    <property type="evidence" value="ECO:0007669"/>
    <property type="project" value="TreeGrafter"/>
</dbReference>
<evidence type="ECO:0000313" key="3">
    <source>
        <dbReference type="EMBL" id="SKC31272.1"/>
    </source>
</evidence>
<feature type="transmembrane region" description="Helical" evidence="1">
    <location>
        <begin position="6"/>
        <end position="30"/>
    </location>
</feature>
<dbReference type="GO" id="GO:0009389">
    <property type="term" value="F:dimethyl sulfoxide reductase activity"/>
    <property type="evidence" value="ECO:0007669"/>
    <property type="project" value="TreeGrafter"/>
</dbReference>
<evidence type="ECO:0000256" key="1">
    <source>
        <dbReference type="SAM" id="Phobius"/>
    </source>
</evidence>
<sequence>MLYPELPLVVFTVLAQTAVGGYITMAGRLSQMDSTAKQRQPLVLSMFILWAFMAIGFAASTMHLGSPLRAFNALNRVGHSGLSNEILTGSLFFALGGIYWLAELFKIASEHVLKIARIVVSIAGVIFMAAMIKVYLINTVPVWDSSFTYVEFIGTVLMSGVLLGYVLLNLTGATTPTLNAKLATFGVVIISLHLVITAWQLVSIAEITTSIQTGAEHLAIYSGSIITRLLLLVIAGGLWLFSAFKSSQTTSVTALSSLAFVIMFAAEIIGRGVFYGLHFTVGLL</sequence>
<dbReference type="OrthoDB" id="4394845at2"/>
<keyword evidence="1" id="KW-0472">Membrane</keyword>
<keyword evidence="2" id="KW-0560">Oxidoreductase</keyword>
<dbReference type="GO" id="GO:0005886">
    <property type="term" value="C:plasma membrane"/>
    <property type="evidence" value="ECO:0007669"/>
    <property type="project" value="TreeGrafter"/>
</dbReference>
<feature type="transmembrane region" description="Helical" evidence="1">
    <location>
        <begin position="149"/>
        <end position="170"/>
    </location>
</feature>
<feature type="transmembrane region" description="Helical" evidence="1">
    <location>
        <begin position="86"/>
        <end position="105"/>
    </location>
</feature>
<reference evidence="3 4" key="1">
    <citation type="submission" date="2017-02" db="EMBL/GenBank/DDBJ databases">
        <authorList>
            <person name="Peterson S.W."/>
        </authorList>
    </citation>
    <scope>NUCLEOTIDE SEQUENCE [LARGE SCALE GENOMIC DNA]</scope>
    <source>
        <strain evidence="4">type strain: NCCB 100098</strain>
        <strain evidence="3">Type strain: NCCB 100098</strain>
    </source>
</reference>
<gene>
    <name evidence="3" type="primary">dmsC</name>
    <name evidence="3" type="ORF">CZ809_00750</name>
    <name evidence="2" type="ORF">VXS00_12845</name>
</gene>
<dbReference type="InterPro" id="IPR007059">
    <property type="entry name" value="DmsC"/>
</dbReference>
<dbReference type="PANTHER" id="PTHR38095">
    <property type="entry name" value="ANAEROBIC DIMETHYL SULFOXIDE REDUCTASE CHAIN YNFH"/>
    <property type="match status" value="1"/>
</dbReference>
<dbReference type="GO" id="GO:0019645">
    <property type="term" value="P:anaerobic electron transport chain"/>
    <property type="evidence" value="ECO:0007669"/>
    <property type="project" value="InterPro"/>
</dbReference>
<keyword evidence="1" id="KW-0812">Transmembrane</keyword>
<evidence type="ECO:0000313" key="5">
    <source>
        <dbReference type="Proteomes" id="UP001339429"/>
    </source>
</evidence>
<dbReference type="RefSeq" id="WP_080156081.1">
    <property type="nucleotide sequence ID" value="NZ_FUZI01000001.1"/>
</dbReference>
<evidence type="ECO:0000313" key="4">
    <source>
        <dbReference type="Proteomes" id="UP000189966"/>
    </source>
</evidence>
<feature type="transmembrane region" description="Helical" evidence="1">
    <location>
        <begin position="42"/>
        <end position="66"/>
    </location>
</feature>
<dbReference type="EMBL" id="FUZI01000001">
    <property type="protein sequence ID" value="SKC31272.1"/>
    <property type="molecule type" value="Genomic_DNA"/>
</dbReference>
<feature type="transmembrane region" description="Helical" evidence="1">
    <location>
        <begin position="117"/>
        <end position="137"/>
    </location>
</feature>
<feature type="transmembrane region" description="Helical" evidence="1">
    <location>
        <begin position="218"/>
        <end position="241"/>
    </location>
</feature>
<reference evidence="2 5" key="2">
    <citation type="submission" date="2024-01" db="EMBL/GenBank/DDBJ databases">
        <title>Active colonisers of the gastrointestinal tract of Atlantic salmon farmed in a warm water region.</title>
        <authorList>
            <person name="Bowman J.P."/>
        </authorList>
    </citation>
    <scope>NUCLEOTIDE SEQUENCE [LARGE SCALE GENOMIC DNA]</scope>
    <source>
        <strain evidence="2 5">S4MW1</strain>
    </source>
</reference>
<keyword evidence="5" id="KW-1185">Reference proteome</keyword>
<feature type="transmembrane region" description="Helical" evidence="1">
    <location>
        <begin position="182"/>
        <end position="202"/>
    </location>
</feature>
<dbReference type="EC" id="1.8.5.3" evidence="2"/>
<protein>
    <submittedName>
        <fullName evidence="3">Anaerobic dimethyl sulfoxide reductase chain C</fullName>
    </submittedName>
    <submittedName>
        <fullName evidence="2">DmsC/YnfH family molybdoenzyme membrane anchor subunit</fullName>
        <ecNumber evidence="2">1.8.5.3</ecNumber>
    </submittedName>
</protein>
<accession>A0A1T5HWY8</accession>